<keyword evidence="2" id="KW-0575">Peroxidase</keyword>
<accession>A0A939DP76</accession>
<dbReference type="AlphaFoldDB" id="A0A939DP76"/>
<dbReference type="RefSeq" id="WP_206574264.1">
    <property type="nucleotide sequence ID" value="NZ_JAFKCV010000007.1"/>
</dbReference>
<dbReference type="Pfam" id="PF02627">
    <property type="entry name" value="CMD"/>
    <property type="match status" value="1"/>
</dbReference>
<reference evidence="2" key="1">
    <citation type="submission" date="2021-03" db="EMBL/GenBank/DDBJ databases">
        <title>novel species isolated from a fishpond in China.</title>
        <authorList>
            <person name="Lu H."/>
            <person name="Cai Z."/>
        </authorList>
    </citation>
    <scope>NUCLEOTIDE SEQUENCE</scope>
    <source>
        <strain evidence="2">JCM 30855</strain>
    </source>
</reference>
<feature type="domain" description="Carboxymuconolactone decarboxylase-like" evidence="1">
    <location>
        <begin position="41"/>
        <end position="120"/>
    </location>
</feature>
<dbReference type="NCBIfam" id="TIGR01926">
    <property type="entry name" value="peroxid_rel"/>
    <property type="match status" value="1"/>
</dbReference>
<dbReference type="SUPFAM" id="SSF69118">
    <property type="entry name" value="AhpD-like"/>
    <property type="match status" value="1"/>
</dbReference>
<gene>
    <name evidence="2" type="ORF">J0A66_13005</name>
</gene>
<evidence type="ECO:0000259" key="1">
    <source>
        <dbReference type="Pfam" id="PF02627"/>
    </source>
</evidence>
<proteinExistence type="predicted"/>
<dbReference type="NCBIfam" id="TIGR00778">
    <property type="entry name" value="ahpD_dom"/>
    <property type="match status" value="1"/>
</dbReference>
<dbReference type="Gene3D" id="1.20.1290.10">
    <property type="entry name" value="AhpD-like"/>
    <property type="match status" value="1"/>
</dbReference>
<dbReference type="InterPro" id="IPR004675">
    <property type="entry name" value="AhpD_core"/>
</dbReference>
<dbReference type="PANTHER" id="PTHR35446">
    <property type="entry name" value="SI:CH211-175M2.5"/>
    <property type="match status" value="1"/>
</dbReference>
<evidence type="ECO:0000313" key="2">
    <source>
        <dbReference type="EMBL" id="MBN7826148.1"/>
    </source>
</evidence>
<protein>
    <submittedName>
        <fullName evidence="2">Peroxidase-related enzyme</fullName>
    </submittedName>
</protein>
<dbReference type="EMBL" id="JAFKCV010000007">
    <property type="protein sequence ID" value="MBN7826148.1"/>
    <property type="molecule type" value="Genomic_DNA"/>
</dbReference>
<dbReference type="InterPro" id="IPR003779">
    <property type="entry name" value="CMD-like"/>
</dbReference>
<dbReference type="InterPro" id="IPR029032">
    <property type="entry name" value="AhpD-like"/>
</dbReference>
<dbReference type="PANTHER" id="PTHR35446:SF3">
    <property type="entry name" value="CMD DOMAIN-CONTAINING PROTEIN"/>
    <property type="match status" value="1"/>
</dbReference>
<dbReference type="GO" id="GO:0051920">
    <property type="term" value="F:peroxiredoxin activity"/>
    <property type="evidence" value="ECO:0007669"/>
    <property type="project" value="InterPro"/>
</dbReference>
<dbReference type="InterPro" id="IPR010195">
    <property type="entry name" value="Uncharacterised_peroxidase-rel"/>
</dbReference>
<comment type="caution">
    <text evidence="2">The sequence shown here is derived from an EMBL/GenBank/DDBJ whole genome shotgun (WGS) entry which is preliminary data.</text>
</comment>
<organism evidence="2 3">
    <name type="scientific">Bowmanella dokdonensis</name>
    <dbReference type="NCBI Taxonomy" id="751969"/>
    <lineage>
        <taxon>Bacteria</taxon>
        <taxon>Pseudomonadati</taxon>
        <taxon>Pseudomonadota</taxon>
        <taxon>Gammaproteobacteria</taxon>
        <taxon>Alteromonadales</taxon>
        <taxon>Alteromonadaceae</taxon>
        <taxon>Bowmanella</taxon>
    </lineage>
</organism>
<sequence length="184" mass="19452">MNRIAMIEKSNANQEQQALFEAIETKLGMVPNFLKVFANSPAALRAFLGLHGIAGEGSLEAPTRERIALAIAQQNECQYCVSAHTAIGRHAGLNGDEIAANRAGSSQDAKAAVAVKFAKALAEHSGEVTDEELAEVRQAGYSDADIVEIITHVGMNALTNILGKASQVDIDFPKVDLALRANAA</sequence>
<dbReference type="Proteomes" id="UP000664654">
    <property type="component" value="Unassembled WGS sequence"/>
</dbReference>
<name>A0A939DP76_9ALTE</name>
<keyword evidence="3" id="KW-1185">Reference proteome</keyword>
<keyword evidence="2" id="KW-0560">Oxidoreductase</keyword>
<evidence type="ECO:0000313" key="3">
    <source>
        <dbReference type="Proteomes" id="UP000664654"/>
    </source>
</evidence>